<evidence type="ECO:0000313" key="1">
    <source>
        <dbReference type="EMBL" id="CAK7934706.1"/>
    </source>
</evidence>
<evidence type="ECO:0000313" key="2">
    <source>
        <dbReference type="Proteomes" id="UP001162060"/>
    </source>
</evidence>
<protein>
    <submittedName>
        <fullName evidence="1">Uncharacterized protein</fullName>
    </submittedName>
</protein>
<reference evidence="1" key="1">
    <citation type="submission" date="2024-01" db="EMBL/GenBank/DDBJ databases">
        <authorList>
            <person name="Webb A."/>
        </authorList>
    </citation>
    <scope>NUCLEOTIDE SEQUENCE</scope>
    <source>
        <strain evidence="1">Pm1</strain>
    </source>
</reference>
<dbReference type="Gene3D" id="2.30.30.100">
    <property type="match status" value="1"/>
</dbReference>
<comment type="caution">
    <text evidence="1">The sequence shown here is derived from an EMBL/GenBank/DDBJ whole genome shotgun (WGS) entry which is preliminary data.</text>
</comment>
<organism evidence="1 2">
    <name type="scientific">Peronospora matthiolae</name>
    <dbReference type="NCBI Taxonomy" id="2874970"/>
    <lineage>
        <taxon>Eukaryota</taxon>
        <taxon>Sar</taxon>
        <taxon>Stramenopiles</taxon>
        <taxon>Oomycota</taxon>
        <taxon>Peronosporomycetes</taxon>
        <taxon>Peronosporales</taxon>
        <taxon>Peronosporaceae</taxon>
        <taxon>Peronospora</taxon>
    </lineage>
</organism>
<dbReference type="AlphaFoldDB" id="A0AAV1UK82"/>
<dbReference type="Pfam" id="PF11095">
    <property type="entry name" value="Gemin7"/>
    <property type="match status" value="1"/>
</dbReference>
<dbReference type="Proteomes" id="UP001162060">
    <property type="component" value="Unassembled WGS sequence"/>
</dbReference>
<dbReference type="InterPro" id="IPR020338">
    <property type="entry name" value="SMN_gemin7"/>
</dbReference>
<name>A0AAV1UK82_9STRA</name>
<sequence length="94" mass="10492">MDREEARARMLRLWMTLSSSAAGRTSILTTERTIVHAESVTANAKQTLFACTNLATPLGTYKYAVLRDRDIAQIEHQLTAQELETLLLDVARTA</sequence>
<accession>A0AAV1UK82</accession>
<dbReference type="EMBL" id="CAKLBY020000217">
    <property type="protein sequence ID" value="CAK7934706.1"/>
    <property type="molecule type" value="Genomic_DNA"/>
</dbReference>
<proteinExistence type="predicted"/>
<gene>
    <name evidence="1" type="ORF">PM001_LOCUS19856</name>
</gene>
<dbReference type="GO" id="GO:0034719">
    <property type="term" value="C:SMN-Sm protein complex"/>
    <property type="evidence" value="ECO:0007669"/>
    <property type="project" value="InterPro"/>
</dbReference>